<accession>A0ABP9PAC7</accession>
<protein>
    <recommendedName>
        <fullName evidence="3">Esterase</fullName>
    </recommendedName>
</protein>
<evidence type="ECO:0000313" key="1">
    <source>
        <dbReference type="EMBL" id="GAA5141130.1"/>
    </source>
</evidence>
<dbReference type="Proteomes" id="UP001500221">
    <property type="component" value="Unassembled WGS sequence"/>
</dbReference>
<sequence>MPADLPPTAVEPDALTFRLADADHAHTSVRLWCDVDLGLGADPDLDLAEVPGGWQLRLPLPRLDCLEYLLEVDGELRLDPGCADRVDGAFGEHSWLALPGYEAPSWLDLEPVPGRRTPLRVTRTPVGTIEATVWAPEDDEGATLPLLVAHDGPEMDRFGELTRYVGAMVGAGRLPSMRVALLSPGARNERYAANPAYARSLVRHVVPRLTRSHPTRGRPVLSGQSLGAVAALHAATTSPSTFAGLLLQSGSFFTAELDPQESGFEHWDAVTGFVSELDRAPDCPVAMTCGTAEENHANNHRLAGVMSAAGGVVSWGEARQGHTWTCWRDLLDPHLTTLLADVW</sequence>
<evidence type="ECO:0008006" key="3">
    <source>
        <dbReference type="Google" id="ProtNLM"/>
    </source>
</evidence>
<dbReference type="InterPro" id="IPR000801">
    <property type="entry name" value="Esterase-like"/>
</dbReference>
<gene>
    <name evidence="1" type="ORF">GCM10023340_02320</name>
</gene>
<dbReference type="PANTHER" id="PTHR48098:SF3">
    <property type="entry name" value="IRON(III) ENTEROBACTIN ESTERASE"/>
    <property type="match status" value="1"/>
</dbReference>
<dbReference type="InterPro" id="IPR029058">
    <property type="entry name" value="AB_hydrolase_fold"/>
</dbReference>
<proteinExistence type="predicted"/>
<dbReference type="EMBL" id="BAABKG010000001">
    <property type="protein sequence ID" value="GAA5141130.1"/>
    <property type="molecule type" value="Genomic_DNA"/>
</dbReference>
<dbReference type="InterPro" id="IPR050583">
    <property type="entry name" value="Mycobacterial_A85_antigen"/>
</dbReference>
<organism evidence="1 2">
    <name type="scientific">Nocardioides marinquilinus</name>
    <dbReference type="NCBI Taxonomy" id="1210400"/>
    <lineage>
        <taxon>Bacteria</taxon>
        <taxon>Bacillati</taxon>
        <taxon>Actinomycetota</taxon>
        <taxon>Actinomycetes</taxon>
        <taxon>Propionibacteriales</taxon>
        <taxon>Nocardioidaceae</taxon>
        <taxon>Nocardioides</taxon>
    </lineage>
</organism>
<keyword evidence="2" id="KW-1185">Reference proteome</keyword>
<evidence type="ECO:0000313" key="2">
    <source>
        <dbReference type="Proteomes" id="UP001500221"/>
    </source>
</evidence>
<dbReference type="SUPFAM" id="SSF53474">
    <property type="entry name" value="alpha/beta-Hydrolases"/>
    <property type="match status" value="1"/>
</dbReference>
<dbReference type="RefSeq" id="WP_345453554.1">
    <property type="nucleotide sequence ID" value="NZ_BAABKG010000001.1"/>
</dbReference>
<name>A0ABP9PAC7_9ACTN</name>
<comment type="caution">
    <text evidence="1">The sequence shown here is derived from an EMBL/GenBank/DDBJ whole genome shotgun (WGS) entry which is preliminary data.</text>
</comment>
<reference evidence="2" key="1">
    <citation type="journal article" date="2019" name="Int. J. Syst. Evol. Microbiol.">
        <title>The Global Catalogue of Microorganisms (GCM) 10K type strain sequencing project: providing services to taxonomists for standard genome sequencing and annotation.</title>
        <authorList>
            <consortium name="The Broad Institute Genomics Platform"/>
            <consortium name="The Broad Institute Genome Sequencing Center for Infectious Disease"/>
            <person name="Wu L."/>
            <person name="Ma J."/>
        </authorList>
    </citation>
    <scope>NUCLEOTIDE SEQUENCE [LARGE SCALE GENOMIC DNA]</scope>
    <source>
        <strain evidence="2">JCM 18459</strain>
    </source>
</reference>
<dbReference type="Gene3D" id="3.40.50.1820">
    <property type="entry name" value="alpha/beta hydrolase"/>
    <property type="match status" value="1"/>
</dbReference>
<dbReference type="PANTHER" id="PTHR48098">
    <property type="entry name" value="ENTEROCHELIN ESTERASE-RELATED"/>
    <property type="match status" value="1"/>
</dbReference>
<dbReference type="Pfam" id="PF00756">
    <property type="entry name" value="Esterase"/>
    <property type="match status" value="1"/>
</dbReference>